<dbReference type="GeneID" id="96002710"/>
<dbReference type="Pfam" id="PF24840">
    <property type="entry name" value="NTF2_SigF"/>
    <property type="match status" value="1"/>
</dbReference>
<accession>A0AB34L4H8</accession>
<dbReference type="PANTHER" id="PTHR35393">
    <property type="entry name" value="CHROMOSOME 1, WHOLE GENOME SHOTGUN SEQUENCE"/>
    <property type="match status" value="1"/>
</dbReference>
<keyword evidence="4" id="KW-1185">Reference proteome</keyword>
<organism evidence="3 4">
    <name type="scientific">Cladosporium halotolerans</name>
    <dbReference type="NCBI Taxonomy" id="1052096"/>
    <lineage>
        <taxon>Eukaryota</taxon>
        <taxon>Fungi</taxon>
        <taxon>Dikarya</taxon>
        <taxon>Ascomycota</taxon>
        <taxon>Pezizomycotina</taxon>
        <taxon>Dothideomycetes</taxon>
        <taxon>Dothideomycetidae</taxon>
        <taxon>Cladosporiales</taxon>
        <taxon>Cladosporiaceae</taxon>
        <taxon>Cladosporium</taxon>
    </lineage>
</organism>
<feature type="region of interest" description="Disordered" evidence="1">
    <location>
        <begin position="203"/>
        <end position="253"/>
    </location>
</feature>
<dbReference type="Proteomes" id="UP000803884">
    <property type="component" value="Unassembled WGS sequence"/>
</dbReference>
<feature type="compositionally biased region" description="Low complexity" evidence="1">
    <location>
        <begin position="219"/>
        <end position="238"/>
    </location>
</feature>
<sequence length="253" mass="28118">MENPVQEVAGVVHKLTQGSPSEQEETINTYFTPNASFTHPFCRTGSFEGSRTLIHAIYRWYKILSPEIKLNVNSVAYDEPRMLIYLNITQLFSIWLIPFHHANVTLTTELQLVRPPSSRKYYIQSQNDLYQNDQLIRFLMPWGVGNLLVHIWQYSSTLMCVWGAFLLAPMTRLQQNLSEKRAENGSFSAEDEIRDLVSSAMEGVGYKQPSSGSSKRRSNSAGVNGNGSGSADAGASASGNGGVQQFGNMQVVS</sequence>
<dbReference type="EMBL" id="JAAQHG020000003">
    <property type="protein sequence ID" value="KAL1590134.1"/>
    <property type="molecule type" value="Genomic_DNA"/>
</dbReference>
<dbReference type="RefSeq" id="XP_069233239.1">
    <property type="nucleotide sequence ID" value="XM_069369872.1"/>
</dbReference>
<feature type="domain" description="SigF-like NTF2-like" evidence="2">
    <location>
        <begin position="1"/>
        <end position="165"/>
    </location>
</feature>
<evidence type="ECO:0000256" key="1">
    <source>
        <dbReference type="SAM" id="MobiDB-lite"/>
    </source>
</evidence>
<dbReference type="PANTHER" id="PTHR35393:SF1">
    <property type="entry name" value="SNOAL-LIKE DOMAIN-CONTAINING PROTEIN"/>
    <property type="match status" value="1"/>
</dbReference>
<gene>
    <name evidence="3" type="ORF">WHR41_01266</name>
</gene>
<reference evidence="3 4" key="1">
    <citation type="journal article" date="2020" name="Microbiol. Resour. Announc.">
        <title>Draft Genome Sequence of a Cladosporium Species Isolated from the Mesophotic Ascidian Didemnum maculosum.</title>
        <authorList>
            <person name="Gioti A."/>
            <person name="Siaperas R."/>
            <person name="Nikolaivits E."/>
            <person name="Le Goff G."/>
            <person name="Ouazzani J."/>
            <person name="Kotoulas G."/>
            <person name="Topakas E."/>
        </authorList>
    </citation>
    <scope>NUCLEOTIDE SEQUENCE [LARGE SCALE GENOMIC DNA]</scope>
    <source>
        <strain evidence="3 4">TM138-S3</strain>
    </source>
</reference>
<protein>
    <recommendedName>
        <fullName evidence="2">SigF-like NTF2-like domain-containing protein</fullName>
    </recommendedName>
</protein>
<dbReference type="InterPro" id="IPR057514">
    <property type="entry name" value="NTF2_SigF"/>
</dbReference>
<comment type="caution">
    <text evidence="3">The sequence shown here is derived from an EMBL/GenBank/DDBJ whole genome shotgun (WGS) entry which is preliminary data.</text>
</comment>
<evidence type="ECO:0000259" key="2">
    <source>
        <dbReference type="Pfam" id="PF24840"/>
    </source>
</evidence>
<evidence type="ECO:0000313" key="4">
    <source>
        <dbReference type="Proteomes" id="UP000803884"/>
    </source>
</evidence>
<proteinExistence type="predicted"/>
<dbReference type="AlphaFoldDB" id="A0AB34L4H8"/>
<evidence type="ECO:0000313" key="3">
    <source>
        <dbReference type="EMBL" id="KAL1590134.1"/>
    </source>
</evidence>
<name>A0AB34L4H8_9PEZI</name>